<comment type="caution">
    <text evidence="2">The sequence shown here is derived from an EMBL/GenBank/DDBJ whole genome shotgun (WGS) entry which is preliminary data.</text>
</comment>
<dbReference type="AlphaFoldDB" id="A0AAD7ABN4"/>
<organism evidence="2 3">
    <name type="scientific">Mycena albidolilacea</name>
    <dbReference type="NCBI Taxonomy" id="1033008"/>
    <lineage>
        <taxon>Eukaryota</taxon>
        <taxon>Fungi</taxon>
        <taxon>Dikarya</taxon>
        <taxon>Basidiomycota</taxon>
        <taxon>Agaricomycotina</taxon>
        <taxon>Agaricomycetes</taxon>
        <taxon>Agaricomycetidae</taxon>
        <taxon>Agaricales</taxon>
        <taxon>Marasmiineae</taxon>
        <taxon>Mycenaceae</taxon>
        <taxon>Mycena</taxon>
    </lineage>
</organism>
<dbReference type="Proteomes" id="UP001218218">
    <property type="component" value="Unassembled WGS sequence"/>
</dbReference>
<dbReference type="GO" id="GO:0007166">
    <property type="term" value="P:cell surface receptor signaling pathway"/>
    <property type="evidence" value="ECO:0007669"/>
    <property type="project" value="InterPro"/>
</dbReference>
<protein>
    <recommendedName>
        <fullName evidence="1">Novel STAND NTPase 1 domain-containing protein</fullName>
    </recommendedName>
</protein>
<dbReference type="SMART" id="SM00028">
    <property type="entry name" value="TPR"/>
    <property type="match status" value="4"/>
</dbReference>
<reference evidence="2" key="1">
    <citation type="submission" date="2023-03" db="EMBL/GenBank/DDBJ databases">
        <title>Massive genome expansion in bonnet fungi (Mycena s.s.) driven by repeated elements and novel gene families across ecological guilds.</title>
        <authorList>
            <consortium name="Lawrence Berkeley National Laboratory"/>
            <person name="Harder C.B."/>
            <person name="Miyauchi S."/>
            <person name="Viragh M."/>
            <person name="Kuo A."/>
            <person name="Thoen E."/>
            <person name="Andreopoulos B."/>
            <person name="Lu D."/>
            <person name="Skrede I."/>
            <person name="Drula E."/>
            <person name="Henrissat B."/>
            <person name="Morin E."/>
            <person name="Kohler A."/>
            <person name="Barry K."/>
            <person name="LaButti K."/>
            <person name="Morin E."/>
            <person name="Salamov A."/>
            <person name="Lipzen A."/>
            <person name="Mereny Z."/>
            <person name="Hegedus B."/>
            <person name="Baldrian P."/>
            <person name="Stursova M."/>
            <person name="Weitz H."/>
            <person name="Taylor A."/>
            <person name="Grigoriev I.V."/>
            <person name="Nagy L.G."/>
            <person name="Martin F."/>
            <person name="Kauserud H."/>
        </authorList>
    </citation>
    <scope>NUCLEOTIDE SEQUENCE</scope>
    <source>
        <strain evidence="2">CBHHK002</strain>
    </source>
</reference>
<dbReference type="SUPFAM" id="SSF52540">
    <property type="entry name" value="P-loop containing nucleoside triphosphate hydrolases"/>
    <property type="match status" value="1"/>
</dbReference>
<dbReference type="Pfam" id="PF20703">
    <property type="entry name" value="nSTAND1"/>
    <property type="match status" value="1"/>
</dbReference>
<dbReference type="InterPro" id="IPR036537">
    <property type="entry name" value="Adaptor_Cbl_N_dom_sf"/>
</dbReference>
<accession>A0AAD7ABN4</accession>
<evidence type="ECO:0000313" key="2">
    <source>
        <dbReference type="EMBL" id="KAJ7353661.1"/>
    </source>
</evidence>
<dbReference type="InterPro" id="IPR019734">
    <property type="entry name" value="TPR_rpt"/>
</dbReference>
<dbReference type="EMBL" id="JARIHO010000011">
    <property type="protein sequence ID" value="KAJ7353661.1"/>
    <property type="molecule type" value="Genomic_DNA"/>
</dbReference>
<dbReference type="Gene3D" id="3.40.50.300">
    <property type="entry name" value="P-loop containing nucleotide triphosphate hydrolases"/>
    <property type="match status" value="1"/>
</dbReference>
<keyword evidence="3" id="KW-1185">Reference proteome</keyword>
<dbReference type="InterPro" id="IPR027417">
    <property type="entry name" value="P-loop_NTPase"/>
</dbReference>
<dbReference type="InterPro" id="IPR059179">
    <property type="entry name" value="MLKL-like_MCAfunc"/>
</dbReference>
<dbReference type="Gene3D" id="1.25.40.10">
    <property type="entry name" value="Tetratricopeptide repeat domain"/>
    <property type="match status" value="2"/>
</dbReference>
<dbReference type="CDD" id="cd21037">
    <property type="entry name" value="MLKL_NTD"/>
    <property type="match status" value="1"/>
</dbReference>
<evidence type="ECO:0000313" key="3">
    <source>
        <dbReference type="Proteomes" id="UP001218218"/>
    </source>
</evidence>
<evidence type="ECO:0000259" key="1">
    <source>
        <dbReference type="Pfam" id="PF20703"/>
    </source>
</evidence>
<dbReference type="PANTHER" id="PTHR47691:SF3">
    <property type="entry name" value="HTH-TYPE TRANSCRIPTIONAL REGULATOR RV0890C-RELATED"/>
    <property type="match status" value="1"/>
</dbReference>
<feature type="domain" description="Novel STAND NTPase 1" evidence="1">
    <location>
        <begin position="214"/>
        <end position="355"/>
    </location>
</feature>
<dbReference type="Gene3D" id="1.20.930.20">
    <property type="entry name" value="Adaptor protein Cbl, N-terminal domain"/>
    <property type="match status" value="1"/>
</dbReference>
<name>A0AAD7ABN4_9AGAR</name>
<dbReference type="PANTHER" id="PTHR47691">
    <property type="entry name" value="REGULATOR-RELATED"/>
    <property type="match status" value="1"/>
</dbReference>
<dbReference type="InterPro" id="IPR011990">
    <property type="entry name" value="TPR-like_helical_dom_sf"/>
</dbReference>
<sequence>MPPKRTIADTRLHNISTCLSAVVKTLEVLAISVNTLFLNAIFLTTKSLSALIQNVRQNKKDCVELLEQTCELLNAVITLYLKSQTQGELPPNILANVGRFAETLHTIHNFVEAQQEGNRIKKLLRQSETNTLLKNSRLGLQNVINLFGVASTNFTIQLTDMQKAAEERHQEILEFVAGLSDGSNSDRASSVYHLIFAGLGDYKSSNSLSLLPAKPKIFHGRESELDDVLKIFSQESPRISILGPGGMGKTSLAKAVLHHPDIVAKYNQDRYFVACDSAGTKMELVALIGSHLELKPSKDVTRLVRDHLSTGPPCLLVLDNLETAWEPTESRKDVEELLALLADIPHLALIVTMRGAERPARIQWSRPFLRPLKPLTQTATHQIFTDIADDTTEAEDVEKVLSHTDNVPLAIILMAHLVDLEGCSTVLSRWEDDKTSILSEGHDRRSNLDLSIHLSMSSPRITTLLQSKELLSLLAILPDGISDIELSQMNLPIDDMLGCKAALLRTGLAYTTEQNQLKVLVPIQEYMQRFHAPTQELVQPLCKYFQGLVELHKELGESMQGSEINHRLQKNFANIQRVLLYELKQRSQLSELIPCIISLDMFSKRTGRGPTSLMSEVPPLLKMLENPRLDVMFLTALLRSWRHQPISDPEVLAEQAVSKFDSFQDYSVQCEFYVAIGSYYFGHNSDVLKASNTFETGIALAISSHQTQWQIQNMKNLAWLKWQTGNYSAGKDIARECQRLSAISGNKYQEADALRVEAICWFSLGHYVSAIALYKRARDLFHLCGLSGSSNDLAVAVAQSGLHMIKTEFKECHQISTYIANKSFRDPGVYGPVLINLGALSAYMGSKKDAQAALDKAKAVFNRTEDWVYLQQCEVLQAEIFRIEGDLVASRSLLEKCLRSRSAMVEEECLEGLSEIDPSITYPVVFLAYSIQRKLRRAIHLALKHLGQVFFNKNDETTAMSLFSLALEGFTQMDIHRSRAKCLFYLGEISNSQGDFEGAFNLWTMARPLLERSSQLKEVAKLDEKLATLMAKTSREQQMQQMDKVVPCTNNIEILKYDLSHSIHIEFWVTLHLNCTG</sequence>
<proteinExistence type="predicted"/>
<dbReference type="SUPFAM" id="SSF48452">
    <property type="entry name" value="TPR-like"/>
    <property type="match status" value="2"/>
</dbReference>
<gene>
    <name evidence="2" type="ORF">DFH08DRAFT_988379</name>
</gene>
<dbReference type="InterPro" id="IPR049052">
    <property type="entry name" value="nSTAND1"/>
</dbReference>